<keyword evidence="5 6" id="KW-0456">Lyase</keyword>
<proteinExistence type="inferred from homology"/>
<dbReference type="CDD" id="cd07067">
    <property type="entry name" value="HP_PGM_like"/>
    <property type="match status" value="1"/>
</dbReference>
<dbReference type="GO" id="GO:0005524">
    <property type="term" value="F:ATP binding"/>
    <property type="evidence" value="ECO:0007669"/>
    <property type="project" value="UniProtKB-KW"/>
</dbReference>
<dbReference type="InterPro" id="IPR000631">
    <property type="entry name" value="CARKD"/>
</dbReference>
<evidence type="ECO:0000313" key="9">
    <source>
        <dbReference type="EMBL" id="CAA9565667.1"/>
    </source>
</evidence>
<dbReference type="SUPFAM" id="SSF53254">
    <property type="entry name" value="Phosphoglycerate mutase-like"/>
    <property type="match status" value="1"/>
</dbReference>
<dbReference type="InterPro" id="IPR029033">
    <property type="entry name" value="His_PPase_superfam"/>
</dbReference>
<gene>
    <name evidence="6" type="primary">nnrD</name>
    <name evidence="9" type="ORF">AVDCRST_MAG18-1458</name>
</gene>
<dbReference type="CDD" id="cd01171">
    <property type="entry name" value="YXKO-related"/>
    <property type="match status" value="1"/>
</dbReference>
<evidence type="ECO:0000256" key="5">
    <source>
        <dbReference type="ARBA" id="ARBA00023239"/>
    </source>
</evidence>
<feature type="binding site" evidence="6">
    <location>
        <begin position="533"/>
        <end position="537"/>
    </location>
    <ligand>
        <name>AMP</name>
        <dbReference type="ChEBI" id="CHEBI:456215"/>
    </ligand>
</feature>
<comment type="cofactor">
    <cofactor evidence="6">
        <name>Mg(2+)</name>
        <dbReference type="ChEBI" id="CHEBI:18420"/>
    </cofactor>
</comment>
<feature type="binding site" evidence="6">
    <location>
        <position position="563"/>
    </location>
    <ligand>
        <name>(6S)-NADPHX</name>
        <dbReference type="ChEBI" id="CHEBI:64076"/>
    </ligand>
</feature>
<evidence type="ECO:0000256" key="2">
    <source>
        <dbReference type="ARBA" id="ARBA00022840"/>
    </source>
</evidence>
<keyword evidence="2 6" id="KW-0067">ATP-binding</keyword>
<dbReference type="NCBIfam" id="TIGR00196">
    <property type="entry name" value="yjeF_cterm"/>
    <property type="match status" value="1"/>
</dbReference>
<organism evidence="9">
    <name type="scientific">uncultured Thermomicrobiales bacterium</name>
    <dbReference type="NCBI Taxonomy" id="1645740"/>
    <lineage>
        <taxon>Bacteria</taxon>
        <taxon>Pseudomonadati</taxon>
        <taxon>Thermomicrobiota</taxon>
        <taxon>Thermomicrobia</taxon>
        <taxon>Thermomicrobiales</taxon>
        <taxon>environmental samples</taxon>
    </lineage>
</organism>
<keyword evidence="3 6" id="KW-0521">NADP</keyword>
<dbReference type="PROSITE" id="PS51383">
    <property type="entry name" value="YJEF_C_3"/>
    <property type="match status" value="1"/>
</dbReference>
<comment type="similarity">
    <text evidence="6">Belongs to the NnrD/CARKD family.</text>
</comment>
<dbReference type="AlphaFoldDB" id="A0A6J4V196"/>
<dbReference type="PANTHER" id="PTHR12592">
    <property type="entry name" value="ATP-DEPENDENT (S)-NAD(P)H-HYDRATE DEHYDRATASE FAMILY MEMBER"/>
    <property type="match status" value="1"/>
</dbReference>
<evidence type="ECO:0000256" key="4">
    <source>
        <dbReference type="ARBA" id="ARBA00023027"/>
    </source>
</evidence>
<dbReference type="HAMAP" id="MF_01965">
    <property type="entry name" value="NADHX_dehydratase"/>
    <property type="match status" value="1"/>
</dbReference>
<feature type="domain" description="YjeF C-terminal" evidence="8">
    <location>
        <begin position="340"/>
        <end position="622"/>
    </location>
</feature>
<dbReference type="EC" id="4.2.1.136" evidence="6"/>
<dbReference type="Pfam" id="PF01256">
    <property type="entry name" value="Carb_kinase"/>
    <property type="match status" value="1"/>
</dbReference>
<dbReference type="PANTHER" id="PTHR12592:SF0">
    <property type="entry name" value="ATP-DEPENDENT (S)-NAD(P)H-HYDRATE DEHYDRATASE"/>
    <property type="match status" value="1"/>
</dbReference>
<dbReference type="Gene3D" id="3.40.1190.20">
    <property type="match status" value="1"/>
</dbReference>
<dbReference type="GO" id="GO:0052855">
    <property type="term" value="F:ADP-dependent NAD(P)H-hydrate dehydratase activity"/>
    <property type="evidence" value="ECO:0007669"/>
    <property type="project" value="UniProtKB-UniRule"/>
</dbReference>
<evidence type="ECO:0000256" key="3">
    <source>
        <dbReference type="ARBA" id="ARBA00022857"/>
    </source>
</evidence>
<sequence>MKNDDWPEELWIVRHAESVGNAARYAALAAGGLTIALPARDPDVPLSERGVEQARALGRWFGGSLSPAPPTAVLTSPYRRTRETTAYLAAAAGWPIFGALETGAPIAGSPAEADGAGDGASIPLIVDERLREKDAGRLEGLTRAGIIERYPAEATAYDHLGKFYYRPPGGESWCDVVLRLRSLVDALRAEHGGGRVLIVTHQVIVVCLRYVLEGLDEASVLDLERPGEVANASVTSYRREGDRLALVSFNIVAPLEAEGAPITAEPSASYPPTPAAEQAATDRGTGVAEEGDHPPGQADVAATAPPERGTTAHSGDSDRESPGDEPPARSGHAAPCVITRRLLARWPLPAADTGDDKEARGRVLIVGGDARVPGGALLAGTAALRAGAGKLQLAVAEAVALAVAVAIPEALVAPLPASPSGAPDPERATALEAYCRAARAIVIGPGLVEPPAAGALVERVVGWMEGGNLVVDATALAGVTEGLGRRLGGRLILTPNAGEMVELLGWSPERVAEDADRAAQTAAEQFGAIVALKGRETRIAEPGGGIYRNRAGNVGLAVSGSGDLLAGIVGGLLARGADPLLATVWAVHLHGLAADILARTVGPLGFLPRELPRLLPGLLATLARPGPRRQ</sequence>
<feature type="region of interest" description="Disordered" evidence="7">
    <location>
        <begin position="263"/>
        <end position="332"/>
    </location>
</feature>
<feature type="binding site" evidence="6">
    <location>
        <position position="446"/>
    </location>
    <ligand>
        <name>(6S)-NADPHX</name>
        <dbReference type="ChEBI" id="CHEBI:64076"/>
    </ligand>
</feature>
<evidence type="ECO:0000256" key="6">
    <source>
        <dbReference type="HAMAP-Rule" id="MF_01965"/>
    </source>
</evidence>
<evidence type="ECO:0000256" key="7">
    <source>
        <dbReference type="SAM" id="MobiDB-lite"/>
    </source>
</evidence>
<keyword evidence="4 6" id="KW-0520">NAD</keyword>
<dbReference type="InterPro" id="IPR013078">
    <property type="entry name" value="His_Pase_superF_clade-1"/>
</dbReference>
<dbReference type="Pfam" id="PF00300">
    <property type="entry name" value="His_Phos_1"/>
    <property type="match status" value="2"/>
</dbReference>
<reference evidence="9" key="1">
    <citation type="submission" date="2020-02" db="EMBL/GenBank/DDBJ databases">
        <authorList>
            <person name="Meier V. D."/>
        </authorList>
    </citation>
    <scope>NUCLEOTIDE SEQUENCE</scope>
    <source>
        <strain evidence="9">AVDCRST_MAG18</strain>
    </source>
</reference>
<evidence type="ECO:0000256" key="1">
    <source>
        <dbReference type="ARBA" id="ARBA00022741"/>
    </source>
</evidence>
<dbReference type="SMART" id="SM00855">
    <property type="entry name" value="PGAM"/>
    <property type="match status" value="1"/>
</dbReference>
<dbReference type="Gene3D" id="3.40.50.1240">
    <property type="entry name" value="Phosphoglycerate mutase-like"/>
    <property type="match status" value="1"/>
</dbReference>
<comment type="function">
    <text evidence="6">Catalyzes the dehydration of the S-form of NAD(P)HX at the expense of ADP, which is converted to AMP. Together with NAD(P)HX epimerase, which catalyzes the epimerization of the S- and R-forms, the enzyme allows the repair of both epimers of NAD(P)HX, a damaged form of NAD(P)H that is a result of enzymatic or heat-dependent hydration.</text>
</comment>
<dbReference type="SUPFAM" id="SSF53613">
    <property type="entry name" value="Ribokinase-like"/>
    <property type="match status" value="1"/>
</dbReference>
<dbReference type="GO" id="GO:0110051">
    <property type="term" value="P:metabolite repair"/>
    <property type="evidence" value="ECO:0007669"/>
    <property type="project" value="TreeGrafter"/>
</dbReference>
<comment type="caution">
    <text evidence="6">Lacks conserved residue(s) required for the propagation of feature annotation.</text>
</comment>
<comment type="subunit">
    <text evidence="6">Homotetramer.</text>
</comment>
<name>A0A6J4V196_9BACT</name>
<dbReference type="InterPro" id="IPR029056">
    <property type="entry name" value="Ribokinase-like"/>
</dbReference>
<evidence type="ECO:0000259" key="8">
    <source>
        <dbReference type="PROSITE" id="PS51383"/>
    </source>
</evidence>
<dbReference type="GO" id="GO:0052856">
    <property type="term" value="F:NAD(P)HX epimerase activity"/>
    <property type="evidence" value="ECO:0007669"/>
    <property type="project" value="TreeGrafter"/>
</dbReference>
<dbReference type="GO" id="GO:0046496">
    <property type="term" value="P:nicotinamide nucleotide metabolic process"/>
    <property type="evidence" value="ECO:0007669"/>
    <property type="project" value="UniProtKB-UniRule"/>
</dbReference>
<keyword evidence="1 6" id="KW-0547">Nucleotide-binding</keyword>
<accession>A0A6J4V196</accession>
<protein>
    <recommendedName>
        <fullName evidence="6">ADP-dependent (S)-NAD(P)H-hydrate dehydratase</fullName>
        <ecNumber evidence="6">4.2.1.136</ecNumber>
    </recommendedName>
    <alternativeName>
        <fullName evidence="6">ADP-dependent NAD(P)HX dehydratase</fullName>
    </alternativeName>
</protein>
<comment type="catalytic activity">
    <reaction evidence="6">
        <text>(6S)-NADPHX + ADP = AMP + phosphate + NADPH + H(+)</text>
        <dbReference type="Rhea" id="RHEA:32235"/>
        <dbReference type="ChEBI" id="CHEBI:15378"/>
        <dbReference type="ChEBI" id="CHEBI:43474"/>
        <dbReference type="ChEBI" id="CHEBI:57783"/>
        <dbReference type="ChEBI" id="CHEBI:64076"/>
        <dbReference type="ChEBI" id="CHEBI:456215"/>
        <dbReference type="ChEBI" id="CHEBI:456216"/>
        <dbReference type="EC" id="4.2.1.136"/>
    </reaction>
</comment>
<dbReference type="EMBL" id="CADCWN010000108">
    <property type="protein sequence ID" value="CAA9565667.1"/>
    <property type="molecule type" value="Genomic_DNA"/>
</dbReference>
<comment type="catalytic activity">
    <reaction evidence="6">
        <text>(6S)-NADHX + ADP = AMP + phosphate + NADH + H(+)</text>
        <dbReference type="Rhea" id="RHEA:32223"/>
        <dbReference type="ChEBI" id="CHEBI:15378"/>
        <dbReference type="ChEBI" id="CHEBI:43474"/>
        <dbReference type="ChEBI" id="CHEBI:57945"/>
        <dbReference type="ChEBI" id="CHEBI:64074"/>
        <dbReference type="ChEBI" id="CHEBI:456215"/>
        <dbReference type="ChEBI" id="CHEBI:456216"/>
        <dbReference type="EC" id="4.2.1.136"/>
    </reaction>
</comment>
<feature type="binding site" evidence="6">
    <location>
        <position position="562"/>
    </location>
    <ligand>
        <name>AMP</name>
        <dbReference type="ChEBI" id="CHEBI:456215"/>
    </ligand>
</feature>